<keyword evidence="6 9" id="KW-1133">Transmembrane helix</keyword>
<dbReference type="STRING" id="270351.Maq22A_c06495"/>
<feature type="transmembrane region" description="Helical" evidence="9">
    <location>
        <begin position="12"/>
        <end position="35"/>
    </location>
</feature>
<dbReference type="InterPro" id="IPR002191">
    <property type="entry name" value="Bac_export_3"/>
</dbReference>
<evidence type="ECO:0000256" key="9">
    <source>
        <dbReference type="RuleBase" id="RU364090"/>
    </source>
</evidence>
<dbReference type="GO" id="GO:0009425">
    <property type="term" value="C:bacterial-type flagellum basal body"/>
    <property type="evidence" value="ECO:0007669"/>
    <property type="project" value="UniProtKB-SubCell"/>
</dbReference>
<dbReference type="Proteomes" id="UP000061432">
    <property type="component" value="Chromosome"/>
</dbReference>
<evidence type="ECO:0000256" key="3">
    <source>
        <dbReference type="ARBA" id="ARBA00021718"/>
    </source>
</evidence>
<keyword evidence="7 9" id="KW-0472">Membrane</keyword>
<protein>
    <recommendedName>
        <fullName evidence="3 9">Flagellar biosynthetic protein FliQ</fullName>
    </recommendedName>
</protein>
<dbReference type="GO" id="GO:0009306">
    <property type="term" value="P:protein secretion"/>
    <property type="evidence" value="ECO:0007669"/>
    <property type="project" value="InterPro"/>
</dbReference>
<evidence type="ECO:0000256" key="4">
    <source>
        <dbReference type="ARBA" id="ARBA00022475"/>
    </source>
</evidence>
<comment type="subcellular location">
    <subcellularLocation>
        <location evidence="1 9">Cell membrane</location>
        <topology evidence="1">Multi-pass membrane protein</topology>
    </subcellularLocation>
    <subcellularLocation>
        <location evidence="9">Bacterial flagellum basal body</location>
    </subcellularLocation>
</comment>
<comment type="function">
    <text evidence="9">Role in flagellar biosynthesis.</text>
</comment>
<dbReference type="NCBIfam" id="NF004671">
    <property type="entry name" value="PRK06010.1"/>
    <property type="match status" value="1"/>
</dbReference>
<dbReference type="PIRSF" id="PIRSF004669">
    <property type="entry name" value="FliQ"/>
    <property type="match status" value="1"/>
</dbReference>
<keyword evidence="10" id="KW-0282">Flagellum</keyword>
<dbReference type="AlphaFoldDB" id="A0A0C6FCQ0"/>
<keyword evidence="4 9" id="KW-1003">Cell membrane</keyword>
<keyword evidence="8 9" id="KW-0975">Bacterial flagellum</keyword>
<proteinExistence type="inferred from homology"/>
<dbReference type="InterPro" id="IPR006305">
    <property type="entry name" value="FliQ"/>
</dbReference>
<dbReference type="KEGG" id="maqu:Maq22A_c06495"/>
<keyword evidence="10" id="KW-0969">Cilium</keyword>
<evidence type="ECO:0000313" key="10">
    <source>
        <dbReference type="EMBL" id="BAQ44647.1"/>
    </source>
</evidence>
<evidence type="ECO:0000256" key="1">
    <source>
        <dbReference type="ARBA" id="ARBA00004651"/>
    </source>
</evidence>
<dbReference type="Pfam" id="PF01313">
    <property type="entry name" value="Bac_export_3"/>
    <property type="match status" value="1"/>
</dbReference>
<dbReference type="GO" id="GO:0005886">
    <property type="term" value="C:plasma membrane"/>
    <property type="evidence" value="ECO:0007669"/>
    <property type="project" value="UniProtKB-SubCell"/>
</dbReference>
<dbReference type="PANTHER" id="PTHR34040:SF2">
    <property type="entry name" value="FLAGELLAR BIOSYNTHETIC PROTEIN FLIQ"/>
    <property type="match status" value="1"/>
</dbReference>
<evidence type="ECO:0000256" key="7">
    <source>
        <dbReference type="ARBA" id="ARBA00023136"/>
    </source>
</evidence>
<evidence type="ECO:0000313" key="11">
    <source>
        <dbReference type="Proteomes" id="UP000061432"/>
    </source>
</evidence>
<keyword evidence="10" id="KW-0966">Cell projection</keyword>
<accession>A0A0C6FCQ0</accession>
<dbReference type="RefSeq" id="WP_060846118.1">
    <property type="nucleotide sequence ID" value="NZ_AP014704.1"/>
</dbReference>
<evidence type="ECO:0000256" key="6">
    <source>
        <dbReference type="ARBA" id="ARBA00022989"/>
    </source>
</evidence>
<dbReference type="PANTHER" id="PTHR34040">
    <property type="entry name" value="FLAGELLAR BIOSYNTHETIC PROTEIN FLIQ"/>
    <property type="match status" value="1"/>
</dbReference>
<comment type="similarity">
    <text evidence="2 9">Belongs to the FliQ/MopD/SpaQ family.</text>
</comment>
<name>A0A0C6FCQ0_9HYPH</name>
<gene>
    <name evidence="9 10" type="primary">fliQ</name>
    <name evidence="10" type="ORF">Maq22A_c06495</name>
</gene>
<reference evidence="11" key="2">
    <citation type="submission" date="2015-01" db="EMBL/GenBank/DDBJ databases">
        <title>Complete genome sequence of Methylobacterium aquaticum strain 22A.</title>
        <authorList>
            <person name="Tani A."/>
            <person name="Ogura Y."/>
            <person name="Hayashi T."/>
        </authorList>
    </citation>
    <scope>NUCLEOTIDE SEQUENCE [LARGE SCALE GENOMIC DNA]</scope>
    <source>
        <strain evidence="11">MA-22A</strain>
    </source>
</reference>
<feature type="transmembrane region" description="Helical" evidence="9">
    <location>
        <begin position="55"/>
        <end position="77"/>
    </location>
</feature>
<dbReference type="EMBL" id="AP014704">
    <property type="protein sequence ID" value="BAQ44647.1"/>
    <property type="molecule type" value="Genomic_DNA"/>
</dbReference>
<reference evidence="10 11" key="1">
    <citation type="journal article" date="2015" name="Genome Announc.">
        <title>Complete Genome Sequence of Methylobacterium aquaticum Strain 22A, Isolated from Racomitrium japonicum Moss.</title>
        <authorList>
            <person name="Tani A."/>
            <person name="Ogura Y."/>
            <person name="Hayashi T."/>
            <person name="Kimbara K."/>
        </authorList>
    </citation>
    <scope>NUCLEOTIDE SEQUENCE [LARGE SCALE GENOMIC DNA]</scope>
    <source>
        <strain evidence="10 11">MA-22A</strain>
    </source>
</reference>
<dbReference type="GO" id="GO:0044780">
    <property type="term" value="P:bacterial-type flagellum assembly"/>
    <property type="evidence" value="ECO:0007669"/>
    <property type="project" value="InterPro"/>
</dbReference>
<dbReference type="PRINTS" id="PR00952">
    <property type="entry name" value="TYPE3IMQPROT"/>
</dbReference>
<dbReference type="PATRIC" id="fig|270351.10.peg.1237"/>
<evidence type="ECO:0000256" key="2">
    <source>
        <dbReference type="ARBA" id="ARBA00006156"/>
    </source>
</evidence>
<organism evidence="10 11">
    <name type="scientific">Methylobacterium aquaticum</name>
    <dbReference type="NCBI Taxonomy" id="270351"/>
    <lineage>
        <taxon>Bacteria</taxon>
        <taxon>Pseudomonadati</taxon>
        <taxon>Pseudomonadota</taxon>
        <taxon>Alphaproteobacteria</taxon>
        <taxon>Hyphomicrobiales</taxon>
        <taxon>Methylobacteriaceae</taxon>
        <taxon>Methylobacterium</taxon>
    </lineage>
</organism>
<evidence type="ECO:0000256" key="5">
    <source>
        <dbReference type="ARBA" id="ARBA00022692"/>
    </source>
</evidence>
<sequence length="88" mass="9114">MNEVDALELVRAAIWTVIVAAGPAVGAAMLVGIAVGLLQALTQIQEVTLTFVPKIVVILLVLLVTGTFIGGQIYAFAEAAYGRIATGF</sequence>
<keyword evidence="5 9" id="KW-0812">Transmembrane</keyword>
<evidence type="ECO:0000256" key="8">
    <source>
        <dbReference type="ARBA" id="ARBA00023143"/>
    </source>
</evidence>
<dbReference type="NCBIfam" id="TIGR01402">
    <property type="entry name" value="fliQ"/>
    <property type="match status" value="1"/>
</dbReference>